<dbReference type="RefSeq" id="WP_139341815.1">
    <property type="nucleotide sequence ID" value="NZ_LLWF02000159.1"/>
</dbReference>
<dbReference type="Proteomes" id="UP000054844">
    <property type="component" value="Unassembled WGS sequence"/>
</dbReference>
<name>A0A1S8CYR6_9PROT</name>
<comment type="caution">
    <text evidence="4">The sequence shown here is derived from an EMBL/GenBank/DDBJ whole genome shotgun (WGS) entry which is preliminary data.</text>
</comment>
<dbReference type="PANTHER" id="PTHR33498:SF1">
    <property type="entry name" value="TRANSPOSASE FOR INSERTION SEQUENCE ELEMENT IS1557"/>
    <property type="match status" value="1"/>
</dbReference>
<evidence type="ECO:0000313" key="5">
    <source>
        <dbReference type="Proteomes" id="UP000054844"/>
    </source>
</evidence>
<dbReference type="AlphaFoldDB" id="A0A1S8CYR6"/>
<dbReference type="EMBL" id="LLWF02000159">
    <property type="protein sequence ID" value="ONH81212.1"/>
    <property type="molecule type" value="Genomic_DNA"/>
</dbReference>
<sequence length="540" mass="58811">MPKRLLPLIPAGLLVQQVLPTPEHITIKASPRQNAAACPDCGVASRRVHSRYGRTLADLPWQGRPVTLAVHARRFRCLNPACARQTFAERLAEVAPAAARRTERLGGVQRCLGLALGGEAGARLAYRLAMPTSADTLLRVVRTAACRDDPLPAPRVLGVDDWSWRRGHRYGTMLVDLERNAVVDLLRDRQAETLATWLRRHPGVEVVARDRAGAYADGIRQGAPAAVQVADRWHLLRNLGDAVHALVDRHAAAVRRAGRPGADMVAAAVAAEPMPPAPPRPPNAAARASQASLARRQARYEEAAGLRAKGVSISRIAALLGAGRKTVRRWLRLGHAPSWKQRPRTSTLAAFADVLERRWAEGCRNAAQLWRELVAQGFAGRPGTVRAWTTRRRGTEPAPTAPRPTRMAPAWPVPSGRSVARILMADSNTLKETERQFAARMLAEAPGLAAAIAVARRLRQVLRRKGGETLAEVLAAAEKTELASYAANLCRDIDAVQAALDLPWTTSPVEGQINRLKLIKRSMYGRAGFDLLRNRVLNAA</sequence>
<evidence type="ECO:0000256" key="1">
    <source>
        <dbReference type="SAM" id="MobiDB-lite"/>
    </source>
</evidence>
<dbReference type="PANTHER" id="PTHR33498">
    <property type="entry name" value="TRANSPOSASE FOR INSERTION SEQUENCE ELEMENT IS1557"/>
    <property type="match status" value="1"/>
</dbReference>
<organism evidence="4 5">
    <name type="scientific">Roseomonas mucosa</name>
    <dbReference type="NCBI Taxonomy" id="207340"/>
    <lineage>
        <taxon>Bacteria</taxon>
        <taxon>Pseudomonadati</taxon>
        <taxon>Pseudomonadota</taxon>
        <taxon>Alphaproteobacteria</taxon>
        <taxon>Acetobacterales</taxon>
        <taxon>Roseomonadaceae</taxon>
        <taxon>Roseomonas</taxon>
    </lineage>
</organism>
<accession>A0A1S8CYR6</accession>
<reference evidence="4" key="1">
    <citation type="submission" date="2016-12" db="EMBL/GenBank/DDBJ databases">
        <title>Draft genome sequence of Roseomonas mucosa strain AU37, isolated from a peripheral intravenous catheter.</title>
        <authorList>
            <person name="Choudhury M.A."/>
            <person name="Sidjabat H.E."/>
            <person name="Wailan A.M."/>
            <person name="Zhang L."/>
            <person name="Marsh N.M."/>
            <person name="Rickard C.M."/>
            <person name="Davies M."/>
            <person name="Mcmillan D.J."/>
        </authorList>
    </citation>
    <scope>NUCLEOTIDE SEQUENCE [LARGE SCALE GENOMIC DNA]</scope>
    <source>
        <strain evidence="4">AU37</strain>
    </source>
</reference>
<gene>
    <name evidence="4" type="ORF">APZ41_021090</name>
</gene>
<evidence type="ECO:0000313" key="4">
    <source>
        <dbReference type="EMBL" id="ONH81212.1"/>
    </source>
</evidence>
<evidence type="ECO:0008006" key="6">
    <source>
        <dbReference type="Google" id="ProtNLM"/>
    </source>
</evidence>
<feature type="region of interest" description="Disordered" evidence="1">
    <location>
        <begin position="392"/>
        <end position="411"/>
    </location>
</feature>
<dbReference type="Pfam" id="PF01610">
    <property type="entry name" value="DDE_Tnp_ISL3"/>
    <property type="match status" value="2"/>
</dbReference>
<dbReference type="OrthoDB" id="46712at2"/>
<evidence type="ECO:0000259" key="2">
    <source>
        <dbReference type="Pfam" id="PF01610"/>
    </source>
</evidence>
<dbReference type="InterPro" id="IPR047951">
    <property type="entry name" value="Transpos_ISL3"/>
</dbReference>
<keyword evidence="5" id="KW-1185">Reference proteome</keyword>
<dbReference type="Pfam" id="PF14690">
    <property type="entry name" value="Zn_ribbon_ISL3"/>
    <property type="match status" value="1"/>
</dbReference>
<dbReference type="InterPro" id="IPR002560">
    <property type="entry name" value="Transposase_DDE"/>
</dbReference>
<dbReference type="NCBIfam" id="NF033550">
    <property type="entry name" value="transpos_ISL3"/>
    <property type="match status" value="1"/>
</dbReference>
<proteinExistence type="predicted"/>
<dbReference type="STRING" id="207340.APZ41_021090"/>
<feature type="domain" description="Transposase IS204/IS1001/IS1096/IS1165 DDE" evidence="2">
    <location>
        <begin position="421"/>
        <end position="536"/>
    </location>
</feature>
<feature type="domain" description="Transposase IS204/IS1001/IS1096/IS1165 zinc-finger" evidence="3">
    <location>
        <begin position="36"/>
        <end position="78"/>
    </location>
</feature>
<dbReference type="InterPro" id="IPR029261">
    <property type="entry name" value="Transposase_Znf"/>
</dbReference>
<evidence type="ECO:0000259" key="3">
    <source>
        <dbReference type="Pfam" id="PF14690"/>
    </source>
</evidence>
<protein>
    <recommendedName>
        <fullName evidence="6">ISL3 family transposase</fullName>
    </recommendedName>
</protein>
<feature type="domain" description="Transposase IS204/IS1001/IS1096/IS1165 DDE" evidence="2">
    <location>
        <begin position="157"/>
        <end position="256"/>
    </location>
</feature>